<dbReference type="KEGG" id="ptaw:DW352_15550"/>
<keyword evidence="3" id="KW-0472">Membrane</keyword>
<dbReference type="Pfam" id="PF25954">
    <property type="entry name" value="Beta-barrel_RND_2"/>
    <property type="match status" value="1"/>
</dbReference>
<dbReference type="Gene3D" id="1.10.287.470">
    <property type="entry name" value="Helix hairpin bin"/>
    <property type="match status" value="2"/>
</dbReference>
<keyword evidence="1" id="KW-0175">Coiled coil</keyword>
<dbReference type="Gene3D" id="2.40.50.100">
    <property type="match status" value="1"/>
</dbReference>
<dbReference type="PANTHER" id="PTHR30386:SF24">
    <property type="entry name" value="MULTIDRUG RESISTANCE EFFLUX PUMP"/>
    <property type="match status" value="1"/>
</dbReference>
<protein>
    <submittedName>
        <fullName evidence="6">HlyD family secretion protein</fullName>
    </submittedName>
</protein>
<feature type="transmembrane region" description="Helical" evidence="3">
    <location>
        <begin position="53"/>
        <end position="74"/>
    </location>
</feature>
<proteinExistence type="predicted"/>
<keyword evidence="3" id="KW-0812">Transmembrane</keyword>
<feature type="domain" description="YbhG-like alpha-helical hairpin" evidence="4">
    <location>
        <begin position="122"/>
        <end position="254"/>
    </location>
</feature>
<evidence type="ECO:0000259" key="4">
    <source>
        <dbReference type="Pfam" id="PF25881"/>
    </source>
</evidence>
<dbReference type="EMBL" id="CP031417">
    <property type="protein sequence ID" value="AXK81812.1"/>
    <property type="molecule type" value="Genomic_DNA"/>
</dbReference>
<reference evidence="6 7" key="1">
    <citation type="submission" date="2018-07" db="EMBL/GenBank/DDBJ databases">
        <authorList>
            <person name="Quirk P.G."/>
            <person name="Krulwich T.A."/>
        </authorList>
    </citation>
    <scope>NUCLEOTIDE SEQUENCE [LARGE SCALE GENOMIC DNA]</scope>
    <source>
        <strain evidence="6 7">CC-BB4</strain>
    </source>
</reference>
<dbReference type="Proteomes" id="UP000254889">
    <property type="component" value="Chromosome"/>
</dbReference>
<evidence type="ECO:0000313" key="7">
    <source>
        <dbReference type="Proteomes" id="UP000254889"/>
    </source>
</evidence>
<dbReference type="InterPro" id="IPR058792">
    <property type="entry name" value="Beta-barrel_RND_2"/>
</dbReference>
<dbReference type="PANTHER" id="PTHR30386">
    <property type="entry name" value="MEMBRANE FUSION SUBUNIT OF EMRAB-TOLC MULTIDRUG EFFLUX PUMP"/>
    <property type="match status" value="1"/>
</dbReference>
<feature type="domain" description="CusB-like beta-barrel" evidence="5">
    <location>
        <begin position="290"/>
        <end position="331"/>
    </location>
</feature>
<dbReference type="SUPFAM" id="SSF111369">
    <property type="entry name" value="HlyD-like secretion proteins"/>
    <property type="match status" value="2"/>
</dbReference>
<organism evidence="6 7">
    <name type="scientific">Pseudolabrys taiwanensis</name>
    <dbReference type="NCBI Taxonomy" id="331696"/>
    <lineage>
        <taxon>Bacteria</taxon>
        <taxon>Pseudomonadati</taxon>
        <taxon>Pseudomonadota</taxon>
        <taxon>Alphaproteobacteria</taxon>
        <taxon>Hyphomicrobiales</taxon>
        <taxon>Xanthobacteraceae</taxon>
        <taxon>Pseudolabrys</taxon>
    </lineage>
</organism>
<evidence type="ECO:0000256" key="2">
    <source>
        <dbReference type="SAM" id="MobiDB-lite"/>
    </source>
</evidence>
<keyword evidence="3" id="KW-1133">Transmembrane helix</keyword>
<evidence type="ECO:0000313" key="6">
    <source>
        <dbReference type="EMBL" id="AXK81812.1"/>
    </source>
</evidence>
<dbReference type="Pfam" id="PF25881">
    <property type="entry name" value="HH_YBHG"/>
    <property type="match status" value="1"/>
</dbReference>
<name>A0A345ZY15_9HYPH</name>
<dbReference type="AlphaFoldDB" id="A0A345ZY15"/>
<dbReference type="InterPro" id="IPR050739">
    <property type="entry name" value="MFP"/>
</dbReference>
<evidence type="ECO:0000256" key="3">
    <source>
        <dbReference type="SAM" id="Phobius"/>
    </source>
</evidence>
<evidence type="ECO:0000259" key="5">
    <source>
        <dbReference type="Pfam" id="PF25954"/>
    </source>
</evidence>
<evidence type="ECO:0000256" key="1">
    <source>
        <dbReference type="SAM" id="Coils"/>
    </source>
</evidence>
<feature type="coiled-coil region" evidence="1">
    <location>
        <begin position="124"/>
        <end position="231"/>
    </location>
</feature>
<dbReference type="GO" id="GO:0055085">
    <property type="term" value="P:transmembrane transport"/>
    <property type="evidence" value="ECO:0007669"/>
    <property type="project" value="InterPro"/>
</dbReference>
<feature type="compositionally biased region" description="Basic and acidic residues" evidence="2">
    <location>
        <begin position="1"/>
        <end position="40"/>
    </location>
</feature>
<accession>A0A345ZY15</accession>
<dbReference type="InterPro" id="IPR059052">
    <property type="entry name" value="HH_YbhG-like"/>
</dbReference>
<keyword evidence="7" id="KW-1185">Reference proteome</keyword>
<sequence>MALREHEQQVSERVERQFPDAERPQAPERRGSSREDDRKASPSFGQRIREHPYITAGVAVVIVVVLAGVIAWWLNARHFESTDDAFIDVHSVQVSAQVAGAIVDVPVIDNQLVTAGTPLLRIDQRDYRASLAQAQAQREQAQANVGNLDAQIDAQNAKIAQAKTDVTQAQAALTFSQEEFNRYQSLLKTGAGTEQRAQQANSDLTQKRAALTSAEANQTAAEKQLAVLQAQRTSAVAQVDAANAQVEQAQVALERTVVTASVDGHVTNLSAIKGAYAQPGQIFMAIVPRNVWVTANYKETQLGDMRVGQPVDVTVDAYPGRTFKAHVDSIQAGSGTAFSLLPPQNATGNYVKVVQRVPVKIVFDEAPDVHLGPGMSVVPRVRVR</sequence>
<dbReference type="OrthoDB" id="9811754at2"/>
<dbReference type="Gene3D" id="2.40.30.170">
    <property type="match status" value="1"/>
</dbReference>
<gene>
    <name evidence="6" type="ORF">DW352_15550</name>
</gene>
<feature type="region of interest" description="Disordered" evidence="2">
    <location>
        <begin position="1"/>
        <end position="44"/>
    </location>
</feature>